<accession>A0A0A9F0X5</accession>
<reference evidence="1" key="1">
    <citation type="submission" date="2014-09" db="EMBL/GenBank/DDBJ databases">
        <authorList>
            <person name="Magalhaes I.L.F."/>
            <person name="Oliveira U."/>
            <person name="Santos F.R."/>
            <person name="Vidigal T.H.D.A."/>
            <person name="Brescovit A.D."/>
            <person name="Santos A.J."/>
        </authorList>
    </citation>
    <scope>NUCLEOTIDE SEQUENCE</scope>
    <source>
        <tissue evidence="1">Shoot tissue taken approximately 20 cm above the soil surface</tissue>
    </source>
</reference>
<dbReference type="EMBL" id="GBRH01191914">
    <property type="protein sequence ID" value="JAE05982.1"/>
    <property type="molecule type" value="Transcribed_RNA"/>
</dbReference>
<sequence>MQEPSKTVRRGRGLPHGRMADTIVGDWAAGGVAICAPPARGGNRERQAECRIGSRERGILINVEKVSIFPLFLLRCFAFFLVFAESLPANEGRDGQTDRG</sequence>
<reference evidence="1" key="2">
    <citation type="journal article" date="2015" name="Data Brief">
        <title>Shoot transcriptome of the giant reed, Arundo donax.</title>
        <authorList>
            <person name="Barrero R.A."/>
            <person name="Guerrero F.D."/>
            <person name="Moolhuijzen P."/>
            <person name="Goolsby J.A."/>
            <person name="Tidwell J."/>
            <person name="Bellgard S.E."/>
            <person name="Bellgard M.I."/>
        </authorList>
    </citation>
    <scope>NUCLEOTIDE SEQUENCE</scope>
    <source>
        <tissue evidence="1">Shoot tissue taken approximately 20 cm above the soil surface</tissue>
    </source>
</reference>
<organism evidence="1">
    <name type="scientific">Arundo donax</name>
    <name type="common">Giant reed</name>
    <name type="synonym">Donax arundinaceus</name>
    <dbReference type="NCBI Taxonomy" id="35708"/>
    <lineage>
        <taxon>Eukaryota</taxon>
        <taxon>Viridiplantae</taxon>
        <taxon>Streptophyta</taxon>
        <taxon>Embryophyta</taxon>
        <taxon>Tracheophyta</taxon>
        <taxon>Spermatophyta</taxon>
        <taxon>Magnoliopsida</taxon>
        <taxon>Liliopsida</taxon>
        <taxon>Poales</taxon>
        <taxon>Poaceae</taxon>
        <taxon>PACMAD clade</taxon>
        <taxon>Arundinoideae</taxon>
        <taxon>Arundineae</taxon>
        <taxon>Arundo</taxon>
    </lineage>
</organism>
<protein>
    <submittedName>
        <fullName evidence="1">Uncharacterized protein</fullName>
    </submittedName>
</protein>
<dbReference type="AlphaFoldDB" id="A0A0A9F0X5"/>
<proteinExistence type="predicted"/>
<name>A0A0A9F0X5_ARUDO</name>
<evidence type="ECO:0000313" key="1">
    <source>
        <dbReference type="EMBL" id="JAE05982.1"/>
    </source>
</evidence>